<dbReference type="EMBL" id="CP123584">
    <property type="protein sequence ID" value="WZK90854.1"/>
    <property type="molecule type" value="Genomic_DNA"/>
</dbReference>
<keyword evidence="1" id="KW-0175">Coiled coil</keyword>
<gene>
    <name evidence="2" type="ORF">QEZ52_09980</name>
</gene>
<reference evidence="2 3" key="1">
    <citation type="submission" date="2023-04" db="EMBL/GenBank/DDBJ databases">
        <title>Complete genome sequence of Alisedimentitalea scapharcae.</title>
        <authorList>
            <person name="Rong J.-C."/>
            <person name="Yi M.-L."/>
            <person name="Zhao Q."/>
        </authorList>
    </citation>
    <scope>NUCLEOTIDE SEQUENCE [LARGE SCALE GENOMIC DNA]</scope>
    <source>
        <strain evidence="2 3">KCTC 42119</strain>
    </source>
</reference>
<evidence type="ECO:0000313" key="3">
    <source>
        <dbReference type="Proteomes" id="UP001623232"/>
    </source>
</evidence>
<evidence type="ECO:0000256" key="1">
    <source>
        <dbReference type="SAM" id="Coils"/>
    </source>
</evidence>
<dbReference type="RefSeq" id="WP_406650030.1">
    <property type="nucleotide sequence ID" value="NZ_CP123584.1"/>
</dbReference>
<feature type="coiled-coil region" evidence="1">
    <location>
        <begin position="43"/>
        <end position="191"/>
    </location>
</feature>
<proteinExistence type="predicted"/>
<sequence length="244" mass="26077">MSQIEELQGRILAAMDRINAGVEAVSTAQDEAREPDADLALALDEEKLANAQLEERLKTIKAKHQAEIDALNAQTAEAEPQPDAAPTAEAEAELEGLRSDLELQAGRIEELNQEVASLKGAAQEKQGQIDAVTQERDQLVARIEGMEAEQSTGADAQSAEIVALDADLQRLRQANEQLRQTNAALREANEAGVGEPDLINKAMLAELEGLRATQAADAAEVGAVMTKLNTLLSNARNLPEGEEA</sequence>
<protein>
    <recommendedName>
        <fullName evidence="4">Colicin import membrane protein</fullName>
    </recommendedName>
</protein>
<name>A0ABZ2Y158_9RHOB</name>
<evidence type="ECO:0000313" key="2">
    <source>
        <dbReference type="EMBL" id="WZK90854.1"/>
    </source>
</evidence>
<evidence type="ECO:0008006" key="4">
    <source>
        <dbReference type="Google" id="ProtNLM"/>
    </source>
</evidence>
<dbReference type="Proteomes" id="UP001623232">
    <property type="component" value="Chromosome"/>
</dbReference>
<accession>A0ABZ2Y158</accession>
<organism evidence="2 3">
    <name type="scientific">Aliisedimentitalea scapharcae</name>
    <dbReference type="NCBI Taxonomy" id="1524259"/>
    <lineage>
        <taxon>Bacteria</taxon>
        <taxon>Pseudomonadati</taxon>
        <taxon>Pseudomonadota</taxon>
        <taxon>Alphaproteobacteria</taxon>
        <taxon>Rhodobacterales</taxon>
        <taxon>Roseobacteraceae</taxon>
        <taxon>Aliisedimentitalea</taxon>
    </lineage>
</organism>
<keyword evidence="3" id="KW-1185">Reference proteome</keyword>